<dbReference type="PANTHER" id="PTHR44051">
    <property type="entry name" value="GLUTATHIONE S-TRANSFERASE-RELATED"/>
    <property type="match status" value="1"/>
</dbReference>
<feature type="domain" description="GST N-terminal" evidence="2">
    <location>
        <begin position="55"/>
        <end position="143"/>
    </location>
</feature>
<protein>
    <recommendedName>
        <fullName evidence="6">Glutathione S-transferase</fullName>
    </recommendedName>
</protein>
<dbReference type="PANTHER" id="PTHR44051:SF8">
    <property type="entry name" value="GLUTATHIONE S-TRANSFERASE GSTA"/>
    <property type="match status" value="1"/>
</dbReference>
<dbReference type="PROSITE" id="PS50405">
    <property type="entry name" value="GST_CTER"/>
    <property type="match status" value="1"/>
</dbReference>
<keyword evidence="5" id="KW-1185">Reference proteome</keyword>
<dbReference type="CDD" id="cd03048">
    <property type="entry name" value="GST_N_Ure2p_like"/>
    <property type="match status" value="1"/>
</dbReference>
<evidence type="ECO:0008006" key="6">
    <source>
        <dbReference type="Google" id="ProtNLM"/>
    </source>
</evidence>
<dbReference type="PROSITE" id="PS50404">
    <property type="entry name" value="GST_NTER"/>
    <property type="match status" value="1"/>
</dbReference>
<proteinExistence type="inferred from homology"/>
<dbReference type="AlphaFoldDB" id="A0A8H4QUQ1"/>
<dbReference type="Pfam" id="PF02798">
    <property type="entry name" value="GST_N"/>
    <property type="match status" value="1"/>
</dbReference>
<dbReference type="InterPro" id="IPR010987">
    <property type="entry name" value="Glutathione-S-Trfase_C-like"/>
</dbReference>
<dbReference type="InterPro" id="IPR040079">
    <property type="entry name" value="Glutathione_S-Trfase"/>
</dbReference>
<dbReference type="Gene3D" id="1.20.1050.10">
    <property type="match status" value="1"/>
</dbReference>
<organism evidence="4 5">
    <name type="scientific">Agrocybe pediades</name>
    <dbReference type="NCBI Taxonomy" id="84607"/>
    <lineage>
        <taxon>Eukaryota</taxon>
        <taxon>Fungi</taxon>
        <taxon>Dikarya</taxon>
        <taxon>Basidiomycota</taxon>
        <taxon>Agaricomycotina</taxon>
        <taxon>Agaricomycetes</taxon>
        <taxon>Agaricomycetidae</taxon>
        <taxon>Agaricales</taxon>
        <taxon>Agaricineae</taxon>
        <taxon>Strophariaceae</taxon>
        <taxon>Agrocybe</taxon>
    </lineage>
</organism>
<feature type="domain" description="GST C-terminal" evidence="3">
    <location>
        <begin position="152"/>
        <end position="234"/>
    </location>
</feature>
<dbReference type="Proteomes" id="UP000521872">
    <property type="component" value="Unassembled WGS sequence"/>
</dbReference>
<dbReference type="EMBL" id="JAACJL010000030">
    <property type="protein sequence ID" value="KAF4617840.1"/>
    <property type="molecule type" value="Genomic_DNA"/>
</dbReference>
<evidence type="ECO:0000259" key="3">
    <source>
        <dbReference type="PROSITE" id="PS50405"/>
    </source>
</evidence>
<evidence type="ECO:0000313" key="4">
    <source>
        <dbReference type="EMBL" id="KAF4617840.1"/>
    </source>
</evidence>
<dbReference type="InterPro" id="IPR004045">
    <property type="entry name" value="Glutathione_S-Trfase_N"/>
</dbReference>
<reference evidence="4 5" key="1">
    <citation type="submission" date="2019-12" db="EMBL/GenBank/DDBJ databases">
        <authorList>
            <person name="Floudas D."/>
            <person name="Bentzer J."/>
            <person name="Ahren D."/>
            <person name="Johansson T."/>
            <person name="Persson P."/>
            <person name="Tunlid A."/>
        </authorList>
    </citation>
    <scope>NUCLEOTIDE SEQUENCE [LARGE SCALE GENOMIC DNA]</scope>
    <source>
        <strain evidence="4 5">CBS 102.39</strain>
    </source>
</reference>
<dbReference type="SFLD" id="SFLDG00358">
    <property type="entry name" value="Main_(cytGST)"/>
    <property type="match status" value="1"/>
</dbReference>
<gene>
    <name evidence="4" type="ORF">D9613_006084</name>
</gene>
<dbReference type="InterPro" id="IPR036249">
    <property type="entry name" value="Thioredoxin-like_sf"/>
</dbReference>
<accession>A0A8H4QUQ1</accession>
<sequence>MQTRSFFRHPIPFLAQKQCLATFPGYGGRKTRLGVRNLRTSGVSGVSTTLAINLPKPFLLYTAGTPNGRKTSIYLEELKPWYWIGYDTYKIDISQNTQKEDWFLAINPNGRIPVLVDLAVDDFPVFETAAILLYLAQRYDRGFKFWFDPVADGKDYSTMLQWMFWAHGGLGPMQGQSNHFQRFAPEDIPYAKKRYLDETERLFGVLQLRLQERDYLAGPGKGRYSLADINAFTW</sequence>
<dbReference type="SFLD" id="SFLDS00019">
    <property type="entry name" value="Glutathione_Transferase_(cytos"/>
    <property type="match status" value="1"/>
</dbReference>
<name>A0A8H4QUQ1_9AGAR</name>
<evidence type="ECO:0000256" key="1">
    <source>
        <dbReference type="ARBA" id="ARBA00007409"/>
    </source>
</evidence>
<comment type="similarity">
    <text evidence="1">Belongs to the GST superfamily.</text>
</comment>
<dbReference type="Gene3D" id="3.40.30.10">
    <property type="entry name" value="Glutaredoxin"/>
    <property type="match status" value="1"/>
</dbReference>
<dbReference type="SUPFAM" id="SSF47616">
    <property type="entry name" value="GST C-terminal domain-like"/>
    <property type="match status" value="1"/>
</dbReference>
<dbReference type="InterPro" id="IPR036282">
    <property type="entry name" value="Glutathione-S-Trfase_C_sf"/>
</dbReference>
<evidence type="ECO:0000259" key="2">
    <source>
        <dbReference type="PROSITE" id="PS50404"/>
    </source>
</evidence>
<comment type="caution">
    <text evidence="4">The sequence shown here is derived from an EMBL/GenBank/DDBJ whole genome shotgun (WGS) entry which is preliminary data.</text>
</comment>
<evidence type="ECO:0000313" key="5">
    <source>
        <dbReference type="Proteomes" id="UP000521872"/>
    </source>
</evidence>
<dbReference type="SUPFAM" id="SSF52833">
    <property type="entry name" value="Thioredoxin-like"/>
    <property type="match status" value="1"/>
</dbReference>